<proteinExistence type="predicted"/>
<name>A0A345MIU2_9CAUD</name>
<organism evidence="1 2">
    <name type="scientific">Gordonia phage Daredevil</name>
    <dbReference type="NCBI Taxonomy" id="2283286"/>
    <lineage>
        <taxon>Viruses</taxon>
        <taxon>Duplodnaviria</taxon>
        <taxon>Heunggongvirae</taxon>
        <taxon>Uroviricota</taxon>
        <taxon>Caudoviricetes</taxon>
        <taxon>Daredevilvirus</taxon>
        <taxon>Daredevilvirus daredevil</taxon>
    </lineage>
</organism>
<dbReference type="RefSeq" id="YP_009807200.1">
    <property type="nucleotide sequence ID" value="NC_048021.1"/>
</dbReference>
<accession>A0A345MIU2</accession>
<dbReference type="Proteomes" id="UP000257597">
    <property type="component" value="Segment"/>
</dbReference>
<gene>
    <name evidence="1" type="primary">86</name>
    <name evidence="1" type="ORF">SEA_DAREDEVIL_86</name>
</gene>
<dbReference type="KEGG" id="vg:54998076"/>
<dbReference type="GeneID" id="54998076"/>
<dbReference type="EMBL" id="MH590603">
    <property type="protein sequence ID" value="AXH70473.1"/>
    <property type="molecule type" value="Genomic_DNA"/>
</dbReference>
<sequence>MDITLPGRFKPGDTVTIIGQPFIWIVEGMRMRISVGTRRSRTRPPRSGRVVTLVRNAGWATIRTEVLESQVREYTIA</sequence>
<reference evidence="2" key="1">
    <citation type="submission" date="2018-07" db="EMBL/GenBank/DDBJ databases">
        <authorList>
            <person name="Quirk P.G."/>
            <person name="Krulwich T.A."/>
        </authorList>
    </citation>
    <scope>NUCLEOTIDE SEQUENCE [LARGE SCALE GENOMIC DNA]</scope>
</reference>
<protein>
    <submittedName>
        <fullName evidence="1">Uncharacterized protein</fullName>
    </submittedName>
</protein>
<keyword evidence="2" id="KW-1185">Reference proteome</keyword>
<evidence type="ECO:0000313" key="1">
    <source>
        <dbReference type="EMBL" id="AXH70473.1"/>
    </source>
</evidence>
<evidence type="ECO:0000313" key="2">
    <source>
        <dbReference type="Proteomes" id="UP000257597"/>
    </source>
</evidence>